<evidence type="ECO:0000313" key="2">
    <source>
        <dbReference type="Proteomes" id="UP000179118"/>
    </source>
</evidence>
<evidence type="ECO:0000313" key="1">
    <source>
        <dbReference type="EMBL" id="OHA81585.1"/>
    </source>
</evidence>
<protein>
    <submittedName>
        <fullName evidence="1">Uncharacterized protein</fullName>
    </submittedName>
</protein>
<dbReference type="Proteomes" id="UP000179118">
    <property type="component" value="Unassembled WGS sequence"/>
</dbReference>
<reference evidence="1 2" key="1">
    <citation type="journal article" date="2016" name="Nat. Commun.">
        <title>Thousands of microbial genomes shed light on interconnected biogeochemical processes in an aquifer system.</title>
        <authorList>
            <person name="Anantharaman K."/>
            <person name="Brown C.T."/>
            <person name="Hug L.A."/>
            <person name="Sharon I."/>
            <person name="Castelle C.J."/>
            <person name="Probst A.J."/>
            <person name="Thomas B.C."/>
            <person name="Singh A."/>
            <person name="Wilkins M.J."/>
            <person name="Karaoz U."/>
            <person name="Brodie E.L."/>
            <person name="Williams K.H."/>
            <person name="Hubbard S.S."/>
            <person name="Banfield J.F."/>
        </authorList>
    </citation>
    <scope>NUCLEOTIDE SEQUENCE [LARGE SCALE GENOMIC DNA]</scope>
</reference>
<accession>A0A1G2S912</accession>
<dbReference type="EMBL" id="MHUT01000006">
    <property type="protein sequence ID" value="OHA81585.1"/>
    <property type="molecule type" value="Genomic_DNA"/>
</dbReference>
<proteinExistence type="predicted"/>
<gene>
    <name evidence="1" type="ORF">A3D51_02320</name>
</gene>
<dbReference type="AlphaFoldDB" id="A0A1G2S912"/>
<comment type="caution">
    <text evidence="1">The sequence shown here is derived from an EMBL/GenBank/DDBJ whole genome shotgun (WGS) entry which is preliminary data.</text>
</comment>
<name>A0A1G2S912_9BACT</name>
<sequence length="261" mass="30744">MDKNLLISFKEYSAIKHKQPYFYTVESSDQVLYYFGAEHKKDPNHPQFERLQNDWNEFLQKTSGTKSIVVFECNVNITNEIMLKEAIEKYGESGAIVFWAEQAHIASVRPEPTIKDEAKVLLEDFSRDEIFYFYIIRGIVSWQRATVRKEFDEFIKLNIKRYEDVLGWSDFDFSFETVKKVHQQIFGREFNLDDKDFLIKIPNPTCDESRINEVARKSSMIRNIAILDCIENYWQEGYNIFVVYGASHAVMQEPVIKSLVP</sequence>
<organism evidence="1 2">
    <name type="scientific">Candidatus Yonathbacteria bacterium RIFCSPHIGHO2_02_FULL_44_14</name>
    <dbReference type="NCBI Taxonomy" id="1802724"/>
    <lineage>
        <taxon>Bacteria</taxon>
        <taxon>Candidatus Yonathiibacteriota</taxon>
    </lineage>
</organism>